<dbReference type="RefSeq" id="WP_086091253.1">
    <property type="nucleotide sequence ID" value="NZ_CP021112.1"/>
</dbReference>
<sequence>MQAITKNAWRLNAALISLVLILMLVSLMVGPAGLPARTALAALWSGDGPAAIIVREIRLPRTLLAALIGATLGLSGAALQGLFRNPLAEPAIFGAPQAAAAASSFMIAFGLSSATSLAVPVAGILGALASVSALVLIAGQRTSLTVVLLAGFALASFAGAATALILNLAPNPFIALEVAFWLLGSLEDRSRDHLLIAMPFMIASWIILLLPARAFRALTLGEDAAASLGVDLKRLRLMVVGGTALGVGAAVAVAGAIGFVGLVAPHLVRRYVKHDPARVMLPGALAGAALLLAADITVRIVPSAIELKVGVVTALIGVPFFLSMIFSERKFLEGDSE</sequence>
<dbReference type="GO" id="GO:0033214">
    <property type="term" value="P:siderophore-iron import into cell"/>
    <property type="evidence" value="ECO:0007669"/>
    <property type="project" value="TreeGrafter"/>
</dbReference>
<dbReference type="STRING" id="1235591.CAK95_06985"/>
<reference evidence="8 9" key="1">
    <citation type="submission" date="2017-05" db="EMBL/GenBank/DDBJ databases">
        <title>Full genome sequence of Pseudorhodoplanes sinuspersici.</title>
        <authorList>
            <person name="Dastgheib S.M.M."/>
            <person name="Shavandi M."/>
            <person name="Tirandaz H."/>
        </authorList>
    </citation>
    <scope>NUCLEOTIDE SEQUENCE [LARGE SCALE GENOMIC DNA]</scope>
    <source>
        <strain evidence="8 9">RIPI110</strain>
    </source>
</reference>
<evidence type="ECO:0000256" key="1">
    <source>
        <dbReference type="ARBA" id="ARBA00004651"/>
    </source>
</evidence>
<dbReference type="Gene3D" id="1.10.3470.10">
    <property type="entry name" value="ABC transporter involved in vitamin B12 uptake, BtuC"/>
    <property type="match status" value="1"/>
</dbReference>
<dbReference type="InterPro" id="IPR000522">
    <property type="entry name" value="ABC_transptr_permease_BtuC"/>
</dbReference>
<dbReference type="OrthoDB" id="9811975at2"/>
<keyword evidence="9" id="KW-1185">Reference proteome</keyword>
<protein>
    <submittedName>
        <fullName evidence="8">ABC transporter permease</fullName>
    </submittedName>
</protein>
<keyword evidence="6" id="KW-1133">Transmembrane helix</keyword>
<evidence type="ECO:0000256" key="6">
    <source>
        <dbReference type="ARBA" id="ARBA00022989"/>
    </source>
</evidence>
<dbReference type="AlphaFoldDB" id="A0A1W6ZZN8"/>
<comment type="subcellular location">
    <subcellularLocation>
        <location evidence="1">Cell membrane</location>
        <topology evidence="1">Multi-pass membrane protein</topology>
    </subcellularLocation>
</comment>
<dbReference type="GO" id="GO:0022857">
    <property type="term" value="F:transmembrane transporter activity"/>
    <property type="evidence" value="ECO:0007669"/>
    <property type="project" value="InterPro"/>
</dbReference>
<keyword evidence="5" id="KW-0812">Transmembrane</keyword>
<evidence type="ECO:0000313" key="9">
    <source>
        <dbReference type="Proteomes" id="UP000194137"/>
    </source>
</evidence>
<dbReference type="PANTHER" id="PTHR30472">
    <property type="entry name" value="FERRIC ENTEROBACTIN TRANSPORT SYSTEM PERMEASE PROTEIN"/>
    <property type="match status" value="1"/>
</dbReference>
<dbReference type="CDD" id="cd06550">
    <property type="entry name" value="TM_ABC_iron-siderophores_like"/>
    <property type="match status" value="1"/>
</dbReference>
<accession>A0A1W6ZZN8</accession>
<evidence type="ECO:0000256" key="2">
    <source>
        <dbReference type="ARBA" id="ARBA00007935"/>
    </source>
</evidence>
<dbReference type="EMBL" id="CP021112">
    <property type="protein sequence ID" value="ARQ02806.1"/>
    <property type="molecule type" value="Genomic_DNA"/>
</dbReference>
<dbReference type="SUPFAM" id="SSF81345">
    <property type="entry name" value="ABC transporter involved in vitamin B12 uptake, BtuC"/>
    <property type="match status" value="1"/>
</dbReference>
<evidence type="ECO:0000256" key="5">
    <source>
        <dbReference type="ARBA" id="ARBA00022692"/>
    </source>
</evidence>
<dbReference type="Pfam" id="PF01032">
    <property type="entry name" value="FecCD"/>
    <property type="match status" value="1"/>
</dbReference>
<evidence type="ECO:0000256" key="3">
    <source>
        <dbReference type="ARBA" id="ARBA00022448"/>
    </source>
</evidence>
<keyword evidence="3" id="KW-0813">Transport</keyword>
<gene>
    <name evidence="8" type="ORF">CAK95_06985</name>
</gene>
<comment type="similarity">
    <text evidence="2">Belongs to the binding-protein-dependent transport system permease family. FecCD subfamily.</text>
</comment>
<dbReference type="InterPro" id="IPR037294">
    <property type="entry name" value="ABC_BtuC-like"/>
</dbReference>
<dbReference type="KEGG" id="psin:CAK95_06985"/>
<organism evidence="8 9">
    <name type="scientific">Pseudorhodoplanes sinuspersici</name>
    <dbReference type="NCBI Taxonomy" id="1235591"/>
    <lineage>
        <taxon>Bacteria</taxon>
        <taxon>Pseudomonadati</taxon>
        <taxon>Pseudomonadota</taxon>
        <taxon>Alphaproteobacteria</taxon>
        <taxon>Hyphomicrobiales</taxon>
        <taxon>Pseudorhodoplanes</taxon>
    </lineage>
</organism>
<dbReference type="PANTHER" id="PTHR30472:SF25">
    <property type="entry name" value="ABC TRANSPORTER PERMEASE PROTEIN MJ0876-RELATED"/>
    <property type="match status" value="1"/>
</dbReference>
<name>A0A1W6ZZN8_9HYPH</name>
<dbReference type="Proteomes" id="UP000194137">
    <property type="component" value="Chromosome"/>
</dbReference>
<keyword evidence="7" id="KW-0472">Membrane</keyword>
<evidence type="ECO:0000313" key="8">
    <source>
        <dbReference type="EMBL" id="ARQ02806.1"/>
    </source>
</evidence>
<evidence type="ECO:0000256" key="7">
    <source>
        <dbReference type="ARBA" id="ARBA00023136"/>
    </source>
</evidence>
<proteinExistence type="inferred from homology"/>
<keyword evidence="4" id="KW-1003">Cell membrane</keyword>
<dbReference type="GO" id="GO:0005886">
    <property type="term" value="C:plasma membrane"/>
    <property type="evidence" value="ECO:0007669"/>
    <property type="project" value="UniProtKB-SubCell"/>
</dbReference>
<evidence type="ECO:0000256" key="4">
    <source>
        <dbReference type="ARBA" id="ARBA00022475"/>
    </source>
</evidence>